<feature type="transmembrane region" description="Helical" evidence="7">
    <location>
        <begin position="245"/>
        <end position="265"/>
    </location>
</feature>
<dbReference type="InterPro" id="IPR001851">
    <property type="entry name" value="ABC_transp_permease"/>
</dbReference>
<dbReference type="AlphaFoldDB" id="A0A561DWY4"/>
<keyword evidence="9" id="KW-1185">Reference proteome</keyword>
<evidence type="ECO:0000256" key="6">
    <source>
        <dbReference type="SAM" id="MobiDB-lite"/>
    </source>
</evidence>
<name>A0A561DWY4_9MICO</name>
<evidence type="ECO:0000256" key="4">
    <source>
        <dbReference type="ARBA" id="ARBA00022989"/>
    </source>
</evidence>
<feature type="transmembrane region" description="Helical" evidence="7">
    <location>
        <begin position="151"/>
        <end position="168"/>
    </location>
</feature>
<proteinExistence type="predicted"/>
<protein>
    <submittedName>
        <fullName evidence="8">Amino acid/amide ABC transporter membrane protein 2 (HAAT family)</fullName>
    </submittedName>
</protein>
<comment type="subcellular location">
    <subcellularLocation>
        <location evidence="1">Cell membrane</location>
        <topology evidence="1">Multi-pass membrane protein</topology>
    </subcellularLocation>
</comment>
<dbReference type="Proteomes" id="UP000318297">
    <property type="component" value="Unassembled WGS sequence"/>
</dbReference>
<keyword evidence="3 7" id="KW-0812">Transmembrane</keyword>
<keyword evidence="2" id="KW-1003">Cell membrane</keyword>
<evidence type="ECO:0000256" key="3">
    <source>
        <dbReference type="ARBA" id="ARBA00022692"/>
    </source>
</evidence>
<comment type="caution">
    <text evidence="8">The sequence shown here is derived from an EMBL/GenBank/DDBJ whole genome shotgun (WGS) entry which is preliminary data.</text>
</comment>
<dbReference type="RefSeq" id="WP_145230322.1">
    <property type="nucleotide sequence ID" value="NZ_VIVQ01000004.1"/>
</dbReference>
<evidence type="ECO:0000256" key="2">
    <source>
        <dbReference type="ARBA" id="ARBA00022475"/>
    </source>
</evidence>
<keyword evidence="5 7" id="KW-0472">Membrane</keyword>
<dbReference type="GO" id="GO:0005886">
    <property type="term" value="C:plasma membrane"/>
    <property type="evidence" value="ECO:0007669"/>
    <property type="project" value="UniProtKB-SubCell"/>
</dbReference>
<sequence>MTASPSVTGDPADQSAVAVPENSHDAAPATTRRHPRVVERGSRQHLLMLLAGCVIAAVVVLAGSGVGQFQMAQLTQVMIFAIAITGLNIATGYTGLISVGHSAFFGLGAYTTGILIVSAHWSPVATIPAAFVVCFAAGLLVGLPALRIRGLYLAIATLAFGVSFPEVIDRFDGLTGGAFGLTIRMNQLRPPAWTGLNINEQSQWLYWLSFVVLVVVLLISSNIIRSRYGLALMATRDNELAAASSGVNIAVVKTVSFGVSGALTGMGGSLFAMYLGSLVADDSFTLLLAISLLTGLVIGGQGTRFGPILGGLAVVYIPYYTSSFGQGEVSAVIFGVLLILLIFIAPEGISGFIFRETRRWLRVIPRRPEPFVGSQQPADAPTQKGSVA</sequence>
<feature type="transmembrane region" description="Helical" evidence="7">
    <location>
        <begin position="305"/>
        <end position="321"/>
    </location>
</feature>
<feature type="transmembrane region" description="Helical" evidence="7">
    <location>
        <begin position="271"/>
        <end position="298"/>
    </location>
</feature>
<dbReference type="InterPro" id="IPR043428">
    <property type="entry name" value="LivM-like"/>
</dbReference>
<feature type="transmembrane region" description="Helical" evidence="7">
    <location>
        <begin position="77"/>
        <end position="96"/>
    </location>
</feature>
<feature type="transmembrane region" description="Helical" evidence="7">
    <location>
        <begin position="204"/>
        <end position="224"/>
    </location>
</feature>
<organism evidence="8 9">
    <name type="scientific">Rudaeicoccus suwonensis</name>
    <dbReference type="NCBI Taxonomy" id="657409"/>
    <lineage>
        <taxon>Bacteria</taxon>
        <taxon>Bacillati</taxon>
        <taxon>Actinomycetota</taxon>
        <taxon>Actinomycetes</taxon>
        <taxon>Micrococcales</taxon>
        <taxon>Dermacoccaceae</taxon>
        <taxon>Rudaeicoccus</taxon>
    </lineage>
</organism>
<dbReference type="PANTHER" id="PTHR30482">
    <property type="entry name" value="HIGH-AFFINITY BRANCHED-CHAIN AMINO ACID TRANSPORT SYSTEM PERMEASE"/>
    <property type="match status" value="1"/>
</dbReference>
<dbReference type="OrthoDB" id="9814461at2"/>
<feature type="transmembrane region" description="Helical" evidence="7">
    <location>
        <begin position="127"/>
        <end position="146"/>
    </location>
</feature>
<keyword evidence="4 7" id="KW-1133">Transmembrane helix</keyword>
<dbReference type="EMBL" id="VIVQ01000004">
    <property type="protein sequence ID" value="TWE07879.1"/>
    <property type="molecule type" value="Genomic_DNA"/>
</dbReference>
<feature type="transmembrane region" description="Helical" evidence="7">
    <location>
        <begin position="46"/>
        <end position="65"/>
    </location>
</feature>
<evidence type="ECO:0000256" key="1">
    <source>
        <dbReference type="ARBA" id="ARBA00004651"/>
    </source>
</evidence>
<evidence type="ECO:0000256" key="5">
    <source>
        <dbReference type="ARBA" id="ARBA00023136"/>
    </source>
</evidence>
<accession>A0A561DWY4</accession>
<dbReference type="GO" id="GO:0015658">
    <property type="term" value="F:branched-chain amino acid transmembrane transporter activity"/>
    <property type="evidence" value="ECO:0007669"/>
    <property type="project" value="InterPro"/>
</dbReference>
<feature type="region of interest" description="Disordered" evidence="6">
    <location>
        <begin position="1"/>
        <end position="35"/>
    </location>
</feature>
<evidence type="ECO:0000256" key="7">
    <source>
        <dbReference type="SAM" id="Phobius"/>
    </source>
</evidence>
<dbReference type="PANTHER" id="PTHR30482:SF20">
    <property type="entry name" value="HIGH-AFFINITY BRANCHED-CHAIN AMINO ACID TRANSPORT SYSTEM PERMEASE PROTEIN LIVM"/>
    <property type="match status" value="1"/>
</dbReference>
<reference evidence="8 9" key="1">
    <citation type="submission" date="2019-06" db="EMBL/GenBank/DDBJ databases">
        <title>Sequencing the genomes of 1000 actinobacteria strains.</title>
        <authorList>
            <person name="Klenk H.-P."/>
        </authorList>
    </citation>
    <scope>NUCLEOTIDE SEQUENCE [LARGE SCALE GENOMIC DNA]</scope>
    <source>
        <strain evidence="8 9">DSM 19560</strain>
    </source>
</reference>
<dbReference type="Pfam" id="PF02653">
    <property type="entry name" value="BPD_transp_2"/>
    <property type="match status" value="1"/>
</dbReference>
<evidence type="ECO:0000313" key="9">
    <source>
        <dbReference type="Proteomes" id="UP000318297"/>
    </source>
</evidence>
<dbReference type="CDD" id="cd06581">
    <property type="entry name" value="TM_PBP1_LivM_like"/>
    <property type="match status" value="1"/>
</dbReference>
<gene>
    <name evidence="8" type="ORF">BKA23_3246</name>
</gene>
<feature type="transmembrane region" description="Helical" evidence="7">
    <location>
        <begin position="333"/>
        <end position="354"/>
    </location>
</feature>
<evidence type="ECO:0000313" key="8">
    <source>
        <dbReference type="EMBL" id="TWE07879.1"/>
    </source>
</evidence>